<dbReference type="EC" id="3.6.4.12" evidence="3"/>
<keyword evidence="9" id="KW-0234">DNA repair</keyword>
<evidence type="ECO:0000256" key="12">
    <source>
        <dbReference type="ARBA" id="ARBA00047995"/>
    </source>
</evidence>
<keyword evidence="6" id="KW-0378">Hydrolase</keyword>
<feature type="domain" description="MCM C-terminal AAA(+) ATPase" evidence="14">
    <location>
        <begin position="297"/>
        <end position="469"/>
    </location>
</feature>
<keyword evidence="4 13" id="KW-0547">Nucleotide-binding</keyword>
<evidence type="ECO:0000256" key="3">
    <source>
        <dbReference type="ARBA" id="ARBA00012551"/>
    </source>
</evidence>
<dbReference type="Proteomes" id="UP001153292">
    <property type="component" value="Chromosome 13"/>
</dbReference>
<dbReference type="InterPro" id="IPR033762">
    <property type="entry name" value="MCM_OB"/>
</dbReference>
<gene>
    <name evidence="15" type="ORF">CHILSU_LOCUS2337</name>
</gene>
<dbReference type="InterPro" id="IPR012340">
    <property type="entry name" value="NA-bd_OB-fold"/>
</dbReference>
<protein>
    <recommendedName>
        <fullName evidence="11">DNA helicase MCM9</fullName>
        <ecNumber evidence="3">3.6.4.12</ecNumber>
    </recommendedName>
</protein>
<proteinExistence type="inferred from homology"/>
<evidence type="ECO:0000256" key="9">
    <source>
        <dbReference type="ARBA" id="ARBA00023204"/>
    </source>
</evidence>
<dbReference type="InterPro" id="IPR001208">
    <property type="entry name" value="MCM_dom"/>
</dbReference>
<sequence>MILEYILKYHLKDILEILAEEDNLGYYGIKIDFLKLFETNPDVGDKVLCNPVKSLPDCDKDIIKAQQNILEQDIYKEKLSELQNYCLKIKVQARFFGLPVCPELQRTIFPKNIDLGCFLKVTGTVVRVTQAKMLEYKRKYICMKCKFENDVKADFENRYILKAPSKCANVDIRCRCATFSQVHLVSREHCKDYQEIKIQEQVNKLSIGSIPGSMWVVLENDLVDSCKPGDDVNICGTVRRRWRPTVQARKSEVELVLQANYVEVCNSQRSDVVSSAPDIKECFNEFWNKFEACPLKGRDQILRGVCPQVYGLHLVKLAVLLTVITGSNHIAESEEKTSSDDKHTTRVRGQCHLLLVGDPGTGKSQLLRSGADLTARSVFTSGAGSTRAGLTCAALRENGEWQLEAGALVLSDGGVCCIDEISQLREHDRTAIHEAMEQQTISIAKMYISLIGARPTSMTKSANMILRAYYMTQRKSECRDPSRTTVRMLDSLVRLSQAHCRLMYRTTILPMDAITAVSLVDLSMQDCTLDDTVDALHSTFQKHPDYEYLCTAKKLLTRLNLYEIWQEELLYYGSLLQVDHKTLEKSIEGGDCSLFTKYDYVDDENIPLSVAVVTSSYFNNKNSPQSQEIDVRKGNEDDFENANIKLVRGNVEKRTLINKRAKKTTNNKSNKTNDRKRKEIMVDVKPINNCITKRQKKSDSMIENSPSDNVMSENTDLLNGVPSVNDIFTELGIDLKFGNSESINIDSNKLCSDFTNHFEANKSKECSHKVNVKSEVSEKKTMDKLQKFKFVEKHDFSKFYDEKVEKSPTKHDVNIVKIEKFNSCTSNVSQRKSGTSNSQISIFESSDCDIDLDI</sequence>
<reference evidence="15" key="1">
    <citation type="submission" date="2021-12" db="EMBL/GenBank/DDBJ databases">
        <authorList>
            <person name="King R."/>
        </authorList>
    </citation>
    <scope>NUCLEOTIDE SEQUENCE</scope>
</reference>
<evidence type="ECO:0000313" key="16">
    <source>
        <dbReference type="Proteomes" id="UP001153292"/>
    </source>
</evidence>
<evidence type="ECO:0000256" key="6">
    <source>
        <dbReference type="ARBA" id="ARBA00022801"/>
    </source>
</evidence>
<dbReference type="Pfam" id="PF26066">
    <property type="entry name" value="MCM9_N"/>
    <property type="match status" value="1"/>
</dbReference>
<dbReference type="Gene3D" id="2.40.50.140">
    <property type="entry name" value="Nucleic acid-binding proteins"/>
    <property type="match status" value="1"/>
</dbReference>
<keyword evidence="16" id="KW-1185">Reference proteome</keyword>
<dbReference type="InterPro" id="IPR031327">
    <property type="entry name" value="MCM"/>
</dbReference>
<evidence type="ECO:0000256" key="8">
    <source>
        <dbReference type="ARBA" id="ARBA00022840"/>
    </source>
</evidence>
<dbReference type="Pfam" id="PF17207">
    <property type="entry name" value="MCM_OB"/>
    <property type="match status" value="1"/>
</dbReference>
<keyword evidence="5" id="KW-0227">DNA damage</keyword>
<evidence type="ECO:0000256" key="5">
    <source>
        <dbReference type="ARBA" id="ARBA00022763"/>
    </source>
</evidence>
<evidence type="ECO:0000256" key="7">
    <source>
        <dbReference type="ARBA" id="ARBA00022806"/>
    </source>
</evidence>
<dbReference type="Gene3D" id="3.40.50.300">
    <property type="entry name" value="P-loop containing nucleotide triphosphate hydrolases"/>
    <property type="match status" value="2"/>
</dbReference>
<dbReference type="PANTHER" id="PTHR11630:SF48">
    <property type="entry name" value="DNA HELICASE MCM9"/>
    <property type="match status" value="1"/>
</dbReference>
<name>A0ABN8L202_CHISP</name>
<evidence type="ECO:0000256" key="13">
    <source>
        <dbReference type="RuleBase" id="RU004070"/>
    </source>
</evidence>
<evidence type="ECO:0000256" key="2">
    <source>
        <dbReference type="ARBA" id="ARBA00008010"/>
    </source>
</evidence>
<evidence type="ECO:0000256" key="4">
    <source>
        <dbReference type="ARBA" id="ARBA00022741"/>
    </source>
</evidence>
<comment type="subcellular location">
    <subcellularLocation>
        <location evidence="1">Nucleus</location>
    </subcellularLocation>
</comment>
<dbReference type="SUPFAM" id="SSF50249">
    <property type="entry name" value="Nucleic acid-binding proteins"/>
    <property type="match status" value="1"/>
</dbReference>
<evidence type="ECO:0000313" key="15">
    <source>
        <dbReference type="EMBL" id="CAH2981844.1"/>
    </source>
</evidence>
<dbReference type="InterPro" id="IPR027417">
    <property type="entry name" value="P-loop_NTPase"/>
</dbReference>
<accession>A0ABN8L202</accession>
<dbReference type="InterPro" id="IPR058768">
    <property type="entry name" value="MCM9_N"/>
</dbReference>
<dbReference type="Pfam" id="PF00493">
    <property type="entry name" value="MCM"/>
    <property type="match status" value="1"/>
</dbReference>
<comment type="similarity">
    <text evidence="2 13">Belongs to the MCM family.</text>
</comment>
<organism evidence="15 16">
    <name type="scientific">Chilo suppressalis</name>
    <name type="common">Asiatic rice borer moth</name>
    <dbReference type="NCBI Taxonomy" id="168631"/>
    <lineage>
        <taxon>Eukaryota</taxon>
        <taxon>Metazoa</taxon>
        <taxon>Ecdysozoa</taxon>
        <taxon>Arthropoda</taxon>
        <taxon>Hexapoda</taxon>
        <taxon>Insecta</taxon>
        <taxon>Pterygota</taxon>
        <taxon>Neoptera</taxon>
        <taxon>Endopterygota</taxon>
        <taxon>Lepidoptera</taxon>
        <taxon>Glossata</taxon>
        <taxon>Ditrysia</taxon>
        <taxon>Pyraloidea</taxon>
        <taxon>Crambidae</taxon>
        <taxon>Crambinae</taxon>
        <taxon>Chilo</taxon>
    </lineage>
</organism>
<keyword evidence="10" id="KW-0539">Nucleus</keyword>
<dbReference type="PANTHER" id="PTHR11630">
    <property type="entry name" value="DNA REPLICATION LICENSING FACTOR MCM FAMILY MEMBER"/>
    <property type="match status" value="1"/>
</dbReference>
<keyword evidence="7" id="KW-0347">Helicase</keyword>
<keyword evidence="8 13" id="KW-0067">ATP-binding</keyword>
<evidence type="ECO:0000259" key="14">
    <source>
        <dbReference type="PROSITE" id="PS50051"/>
    </source>
</evidence>
<dbReference type="EMBL" id="OU963906">
    <property type="protein sequence ID" value="CAH2981844.1"/>
    <property type="molecule type" value="Genomic_DNA"/>
</dbReference>
<dbReference type="SUPFAM" id="SSF52540">
    <property type="entry name" value="P-loop containing nucleoside triphosphate hydrolases"/>
    <property type="match status" value="1"/>
</dbReference>
<evidence type="ECO:0000256" key="11">
    <source>
        <dbReference type="ARBA" id="ARBA00041085"/>
    </source>
</evidence>
<dbReference type="PRINTS" id="PR01657">
    <property type="entry name" value="MCMFAMILY"/>
</dbReference>
<dbReference type="PROSITE" id="PS50051">
    <property type="entry name" value="MCM_2"/>
    <property type="match status" value="1"/>
</dbReference>
<comment type="catalytic activity">
    <reaction evidence="12">
        <text>ATP + H2O = ADP + phosphate + H(+)</text>
        <dbReference type="Rhea" id="RHEA:13065"/>
        <dbReference type="ChEBI" id="CHEBI:15377"/>
        <dbReference type="ChEBI" id="CHEBI:15378"/>
        <dbReference type="ChEBI" id="CHEBI:30616"/>
        <dbReference type="ChEBI" id="CHEBI:43474"/>
        <dbReference type="ChEBI" id="CHEBI:456216"/>
        <dbReference type="EC" id="3.6.4.12"/>
    </reaction>
</comment>
<evidence type="ECO:0000256" key="1">
    <source>
        <dbReference type="ARBA" id="ARBA00004123"/>
    </source>
</evidence>
<evidence type="ECO:0000256" key="10">
    <source>
        <dbReference type="ARBA" id="ARBA00023242"/>
    </source>
</evidence>
<keyword evidence="13" id="KW-0238">DNA-binding</keyword>
<dbReference type="SMART" id="SM00350">
    <property type="entry name" value="MCM"/>
    <property type="match status" value="1"/>
</dbReference>